<dbReference type="EMBL" id="JACICD010000001">
    <property type="protein sequence ID" value="MBB3769952.1"/>
    <property type="molecule type" value="Genomic_DNA"/>
</dbReference>
<evidence type="ECO:0000313" key="2">
    <source>
        <dbReference type="Proteomes" id="UP000533469"/>
    </source>
</evidence>
<comment type="caution">
    <text evidence="1">The sequence shown here is derived from an EMBL/GenBank/DDBJ whole genome shotgun (WGS) entry which is preliminary data.</text>
</comment>
<keyword evidence="2" id="KW-1185">Reference proteome</keyword>
<reference evidence="1 2" key="1">
    <citation type="submission" date="2020-08" db="EMBL/GenBank/DDBJ databases">
        <title>Genomic Encyclopedia of Type Strains, Phase IV (KMG-IV): sequencing the most valuable type-strain genomes for metagenomic binning, comparative biology and taxonomic classification.</title>
        <authorList>
            <person name="Goeker M."/>
        </authorList>
    </citation>
    <scope>NUCLEOTIDE SEQUENCE [LARGE SCALE GENOMIC DNA]</scope>
    <source>
        <strain evidence="1 2">DSM 5895</strain>
    </source>
</reference>
<accession>A0A839Z2R3</accession>
<proteinExistence type="predicted"/>
<organism evidence="1 2">
    <name type="scientific">Ancylobacter tetraedralis</name>
    <dbReference type="NCBI Taxonomy" id="217068"/>
    <lineage>
        <taxon>Bacteria</taxon>
        <taxon>Pseudomonadati</taxon>
        <taxon>Pseudomonadota</taxon>
        <taxon>Alphaproteobacteria</taxon>
        <taxon>Hyphomicrobiales</taxon>
        <taxon>Xanthobacteraceae</taxon>
        <taxon>Ancylobacter</taxon>
    </lineage>
</organism>
<name>A0A839Z2R3_9HYPH</name>
<dbReference type="Proteomes" id="UP000533469">
    <property type="component" value="Unassembled WGS sequence"/>
</dbReference>
<protein>
    <submittedName>
        <fullName evidence="1">Uncharacterized protein</fullName>
    </submittedName>
</protein>
<sequence length="46" mass="5117">MAFSLVFSAPACAVVEENKRSIRAREHYPYLSMTWRSGDALLPSSA</sequence>
<dbReference type="RefSeq" id="WP_183188121.1">
    <property type="nucleotide sequence ID" value="NZ_JACICD010000001.1"/>
</dbReference>
<evidence type="ECO:0000313" key="1">
    <source>
        <dbReference type="EMBL" id="MBB3769952.1"/>
    </source>
</evidence>
<dbReference type="AlphaFoldDB" id="A0A839Z2R3"/>
<gene>
    <name evidence="1" type="ORF">FHS55_000538</name>
</gene>